<evidence type="ECO:0000256" key="1">
    <source>
        <dbReference type="SAM" id="SignalP"/>
    </source>
</evidence>
<dbReference type="RefSeq" id="WP_090169556.1">
    <property type="nucleotide sequence ID" value="NZ_FOFB01000015.1"/>
</dbReference>
<keyword evidence="1" id="KW-0732">Signal</keyword>
<feature type="chain" id="PRO_5011738085" evidence="1">
    <location>
        <begin position="21"/>
        <end position="151"/>
    </location>
</feature>
<dbReference type="EMBL" id="FOFB01000015">
    <property type="protein sequence ID" value="SEQ74424.1"/>
    <property type="molecule type" value="Genomic_DNA"/>
</dbReference>
<sequence>MIRKLSLLLVLPLLTLLSVATPGPLEAPTRTLTLSVDNIRTASGTIWVGVYTSEDDFLDREKARLVAAKVNTAGRVYIEIPDMMIGKEYALGLFHDVNDNGEFDLNWLGLPSEPWAFSGTPKTRLRLPYFNEVSFRVDGMTPGKMVRLRKW</sequence>
<evidence type="ECO:0000313" key="3">
    <source>
        <dbReference type="Proteomes" id="UP000199021"/>
    </source>
</evidence>
<evidence type="ECO:0000313" key="2">
    <source>
        <dbReference type="EMBL" id="SEQ74424.1"/>
    </source>
</evidence>
<reference evidence="3" key="1">
    <citation type="submission" date="2016-10" db="EMBL/GenBank/DDBJ databases">
        <authorList>
            <person name="Varghese N."/>
            <person name="Submissions S."/>
        </authorList>
    </citation>
    <scope>NUCLEOTIDE SEQUENCE [LARGE SCALE GENOMIC DNA]</scope>
    <source>
        <strain evidence="3">DSM 24740</strain>
    </source>
</reference>
<gene>
    <name evidence="2" type="ORF">SAMN05444359_11516</name>
</gene>
<feature type="signal peptide" evidence="1">
    <location>
        <begin position="1"/>
        <end position="20"/>
    </location>
</feature>
<dbReference type="InterPro" id="IPR018673">
    <property type="entry name" value="DUF2141"/>
</dbReference>
<accession>A0A1H9IIK6</accession>
<keyword evidence="3" id="KW-1185">Reference proteome</keyword>
<organism evidence="2 3">
    <name type="scientific">Neolewinella agarilytica</name>
    <dbReference type="NCBI Taxonomy" id="478744"/>
    <lineage>
        <taxon>Bacteria</taxon>
        <taxon>Pseudomonadati</taxon>
        <taxon>Bacteroidota</taxon>
        <taxon>Saprospiria</taxon>
        <taxon>Saprospirales</taxon>
        <taxon>Lewinellaceae</taxon>
        <taxon>Neolewinella</taxon>
    </lineage>
</organism>
<dbReference type="InParanoid" id="A0A1H9IIK6"/>
<protein>
    <submittedName>
        <fullName evidence="2">Uncharacterized conserved protein, DUF2141 family</fullName>
    </submittedName>
</protein>
<name>A0A1H9IIK6_9BACT</name>
<dbReference type="AlphaFoldDB" id="A0A1H9IIK6"/>
<dbReference type="OrthoDB" id="9788332at2"/>
<dbReference type="Pfam" id="PF09912">
    <property type="entry name" value="DUF2141"/>
    <property type="match status" value="1"/>
</dbReference>
<proteinExistence type="predicted"/>
<dbReference type="Proteomes" id="UP000199021">
    <property type="component" value="Unassembled WGS sequence"/>
</dbReference>